<evidence type="ECO:0000256" key="1">
    <source>
        <dbReference type="SAM" id="MobiDB-lite"/>
    </source>
</evidence>
<dbReference type="STRING" id="52586.A0A0B1PFJ1"/>
<reference evidence="3 4" key="1">
    <citation type="journal article" date="2014" name="BMC Genomics">
        <title>Adaptive genomic structural variation in the grape powdery mildew pathogen, Erysiphe necator.</title>
        <authorList>
            <person name="Jones L."/>
            <person name="Riaz S."/>
            <person name="Morales-Cruz A."/>
            <person name="Amrine K.C."/>
            <person name="McGuire B."/>
            <person name="Gubler W.D."/>
            <person name="Walker M.A."/>
            <person name="Cantu D."/>
        </authorList>
    </citation>
    <scope>NUCLEOTIDE SEQUENCE [LARGE SCALE GENOMIC DNA]</scope>
    <source>
        <strain evidence="4">c</strain>
    </source>
</reference>
<dbReference type="InterPro" id="IPR018712">
    <property type="entry name" value="Tle1-like_cat"/>
</dbReference>
<protein>
    <recommendedName>
        <fullName evidence="2">T6SS Phospholipase effector Tle1-like catalytic domain-containing protein</fullName>
    </recommendedName>
</protein>
<dbReference type="InterPro" id="IPR029058">
    <property type="entry name" value="AB_hydrolase_fold"/>
</dbReference>
<comment type="caution">
    <text evidence="3">The sequence shown here is derived from an EMBL/GenBank/DDBJ whole genome shotgun (WGS) entry which is preliminary data.</text>
</comment>
<dbReference type="Proteomes" id="UP000030854">
    <property type="component" value="Unassembled WGS sequence"/>
</dbReference>
<dbReference type="EMBL" id="JNVN01000312">
    <property type="protein sequence ID" value="KHJ35656.1"/>
    <property type="molecule type" value="Genomic_DNA"/>
</dbReference>
<dbReference type="Pfam" id="PF09994">
    <property type="entry name" value="T6SS_Tle1-like_cat"/>
    <property type="match status" value="1"/>
</dbReference>
<evidence type="ECO:0000259" key="2">
    <source>
        <dbReference type="Pfam" id="PF09994"/>
    </source>
</evidence>
<name>A0A0B1PFJ1_UNCNE</name>
<accession>A0A0B1PFJ1</accession>
<feature type="domain" description="T6SS Phospholipase effector Tle1-like catalytic" evidence="2">
    <location>
        <begin position="63"/>
        <end position="387"/>
    </location>
</feature>
<evidence type="ECO:0000313" key="3">
    <source>
        <dbReference type="EMBL" id="KHJ35656.1"/>
    </source>
</evidence>
<dbReference type="OMA" id="GWWVLEF"/>
<dbReference type="PANTHER" id="PTHR33840">
    <property type="match status" value="1"/>
</dbReference>
<dbReference type="HOGENOM" id="CLU_005049_5_0_1"/>
<sequence>MGINTDSWIESMYPTQSFSSATSARTSTFLKSGIMARSSEKHAKPFPSAIHAVKDSENLHESRTLIICLDGTGDQFDNDNSNVVNFVACLKKDHPRQITYYQSGIGTYNEKGLSNGVAAAIDMSFGSGLGVHIKDAYRFLMQNYKEGDKICLFGFSRGAYTVRCLAGMLHKVGLLPAHNRAQINFAYNFYKNDTEEGWRMSADFKKTFCADVTVYFVGVWDCVASVGFFPRKLPFSKSPTNNVGHFRQAMALDEHRAKFKICQYAHEDPTIITRHKKTTEINTSKNRKGIFGLFSKNDTVAEDLTANLGKFSFLKRAKTMSESVNPNSDDKTVESSTNRLPKKAESIPTDALEVWFCGGHADVGGGAVHNLERHVLARIPLRWMIRQCFECNTGIIFKTAALAETGIDVDSVWPVYKIPKRPVVGPSPTHLNKYAAGQIAPIQRRSTALGLESSNHVSPLEKPSRHEILENDKTIEEDEMLPEQAEDYFDAMAPINDQLKLAKGWWVLEFWPVKIRRQKLESDEWEKVVRPNLGTYRAVRELEPNMHWTVEQRMLDKGYKIQARVNRRAHWNVVV</sequence>
<dbReference type="PANTHER" id="PTHR33840:SF2">
    <property type="entry name" value="TLE1 PHOSPHOLIPASE DOMAIN-CONTAINING PROTEIN"/>
    <property type="match status" value="1"/>
</dbReference>
<dbReference type="AlphaFoldDB" id="A0A0B1PFJ1"/>
<organism evidence="3 4">
    <name type="scientific">Uncinula necator</name>
    <name type="common">Grape powdery mildew</name>
    <dbReference type="NCBI Taxonomy" id="52586"/>
    <lineage>
        <taxon>Eukaryota</taxon>
        <taxon>Fungi</taxon>
        <taxon>Dikarya</taxon>
        <taxon>Ascomycota</taxon>
        <taxon>Pezizomycotina</taxon>
        <taxon>Leotiomycetes</taxon>
        <taxon>Erysiphales</taxon>
        <taxon>Erysiphaceae</taxon>
        <taxon>Erysiphe</taxon>
    </lineage>
</organism>
<gene>
    <name evidence="3" type="ORF">EV44_g0943</name>
</gene>
<feature type="region of interest" description="Disordered" evidence="1">
    <location>
        <begin position="322"/>
        <end position="342"/>
    </location>
</feature>
<dbReference type="SUPFAM" id="SSF53474">
    <property type="entry name" value="alpha/beta-Hydrolases"/>
    <property type="match status" value="1"/>
</dbReference>
<evidence type="ECO:0000313" key="4">
    <source>
        <dbReference type="Proteomes" id="UP000030854"/>
    </source>
</evidence>
<keyword evidence="4" id="KW-1185">Reference proteome</keyword>
<proteinExistence type="predicted"/>